<dbReference type="Proteomes" id="UP000030651">
    <property type="component" value="Unassembled WGS sequence"/>
</dbReference>
<protein>
    <submittedName>
        <fullName evidence="2">Uncharacterized protein</fullName>
    </submittedName>
</protein>
<feature type="region of interest" description="Disordered" evidence="1">
    <location>
        <begin position="141"/>
        <end position="254"/>
    </location>
</feature>
<sequence length="254" mass="27580">MSGNRQAKGKTPVWNWRNGPLYDRPPSCDRDSDEAPDPEPFAYASSSEAQTPNSFVYPPSSGGQNSVNDMSSTKSQRSVDNLATGLGDLGFQSQGGYDPGQQMNALMHQLSRSGQDQYLSPETAAYDSYGSYEVPGYGLSGFPSSLHMSSGSISRASPGISAYGDDEEDMTGFNPDQPFDSSSQVRSYRNPAYASSSRDPPYPHQYSTQAMSSQPPQYAQVYQDKRGHSQVATSSSSSYQGEGKSKGKKKRNQY</sequence>
<feature type="compositionally biased region" description="Polar residues" evidence="1">
    <location>
        <begin position="61"/>
        <end position="81"/>
    </location>
</feature>
<feature type="compositionally biased region" description="Polar residues" evidence="1">
    <location>
        <begin position="44"/>
        <end position="54"/>
    </location>
</feature>
<dbReference type="AlphaFoldDB" id="W3WSJ7"/>
<dbReference type="KEGG" id="pfy:PFICI_12161"/>
<dbReference type="HOGENOM" id="CLU_1094617_0_0_1"/>
<organism evidence="2 3">
    <name type="scientific">Pestalotiopsis fici (strain W106-1 / CGMCC3.15140)</name>
    <dbReference type="NCBI Taxonomy" id="1229662"/>
    <lineage>
        <taxon>Eukaryota</taxon>
        <taxon>Fungi</taxon>
        <taxon>Dikarya</taxon>
        <taxon>Ascomycota</taxon>
        <taxon>Pezizomycotina</taxon>
        <taxon>Sordariomycetes</taxon>
        <taxon>Xylariomycetidae</taxon>
        <taxon>Amphisphaeriales</taxon>
        <taxon>Sporocadaceae</taxon>
        <taxon>Pestalotiopsis</taxon>
    </lineage>
</organism>
<feature type="compositionally biased region" description="Polar residues" evidence="1">
    <location>
        <begin position="179"/>
        <end position="198"/>
    </location>
</feature>
<dbReference type="EMBL" id="KI912117">
    <property type="protein sequence ID" value="ETS76774.1"/>
    <property type="molecule type" value="Genomic_DNA"/>
</dbReference>
<feature type="compositionally biased region" description="Polar residues" evidence="1">
    <location>
        <begin position="205"/>
        <end position="217"/>
    </location>
</feature>
<dbReference type="InParanoid" id="W3WSJ7"/>
<dbReference type="GeneID" id="19277174"/>
<evidence type="ECO:0000313" key="3">
    <source>
        <dbReference type="Proteomes" id="UP000030651"/>
    </source>
</evidence>
<accession>W3WSJ7</accession>
<evidence type="ECO:0000313" key="2">
    <source>
        <dbReference type="EMBL" id="ETS76774.1"/>
    </source>
</evidence>
<keyword evidence="3" id="KW-1185">Reference proteome</keyword>
<feature type="region of interest" description="Disordered" evidence="1">
    <location>
        <begin position="1"/>
        <end position="102"/>
    </location>
</feature>
<gene>
    <name evidence="2" type="ORF">PFICI_12161</name>
</gene>
<dbReference type="RefSeq" id="XP_007838933.1">
    <property type="nucleotide sequence ID" value="XM_007840742.1"/>
</dbReference>
<evidence type="ECO:0000256" key="1">
    <source>
        <dbReference type="SAM" id="MobiDB-lite"/>
    </source>
</evidence>
<feature type="compositionally biased region" description="Polar residues" evidence="1">
    <location>
        <begin position="142"/>
        <end position="155"/>
    </location>
</feature>
<name>W3WSJ7_PESFW</name>
<proteinExistence type="predicted"/>
<reference evidence="3" key="1">
    <citation type="journal article" date="2015" name="BMC Genomics">
        <title>Genomic and transcriptomic analysis of the endophytic fungus Pestalotiopsis fici reveals its lifestyle and high potential for synthesis of natural products.</title>
        <authorList>
            <person name="Wang X."/>
            <person name="Zhang X."/>
            <person name="Liu L."/>
            <person name="Xiang M."/>
            <person name="Wang W."/>
            <person name="Sun X."/>
            <person name="Che Y."/>
            <person name="Guo L."/>
            <person name="Liu G."/>
            <person name="Guo L."/>
            <person name="Wang C."/>
            <person name="Yin W.B."/>
            <person name="Stadler M."/>
            <person name="Zhang X."/>
            <person name="Liu X."/>
        </authorList>
    </citation>
    <scope>NUCLEOTIDE SEQUENCE [LARGE SCALE GENOMIC DNA]</scope>
    <source>
        <strain evidence="3">W106-1 / CGMCC3.15140</strain>
    </source>
</reference>